<dbReference type="GeneID" id="92184372"/>
<dbReference type="Gene3D" id="1.10.1520.10">
    <property type="entry name" value="Ribonuclease III domain"/>
    <property type="match status" value="1"/>
</dbReference>
<comment type="caution">
    <text evidence="3">The sequence shown here is derived from an EMBL/GenBank/DDBJ whole genome shotgun (WGS) entry which is preliminary data.</text>
</comment>
<evidence type="ECO:0000256" key="1">
    <source>
        <dbReference type="SAM" id="MobiDB-lite"/>
    </source>
</evidence>
<evidence type="ECO:0000313" key="4">
    <source>
        <dbReference type="Proteomes" id="UP001388673"/>
    </source>
</evidence>
<dbReference type="RefSeq" id="XP_066799405.1">
    <property type="nucleotide sequence ID" value="XM_066950190.1"/>
</dbReference>
<dbReference type="EMBL" id="JBCAWK010000015">
    <property type="protein sequence ID" value="KAK8843457.1"/>
    <property type="molecule type" value="Genomic_DNA"/>
</dbReference>
<dbReference type="InterPro" id="IPR000999">
    <property type="entry name" value="RNase_III_dom"/>
</dbReference>
<dbReference type="InterPro" id="IPR036389">
    <property type="entry name" value="RNase_III_sf"/>
</dbReference>
<dbReference type="KEGG" id="kne:92184372"/>
<sequence>MSSFSLLTTTLPRLPLDSFTLPLLPSIRDTEIEKKVYTHSSYHALPRRGGGGGDKFEEEERSSDNEIYEHVGDSLLGCAVTGLIHDLYPNLRPGHVTLLKSHLVSNATLAQLSTHYDLPSRLIAARDAMLNLQHGEKTVANLFEAYVAGVFYSYLKHGKITTVSQQVIPTPPHTCPKGWVLSASPTPASIPDLPEDIAVKTSRGQAIDHLECWLRPLFTPLAAWVLEEIKREHKRLEALTAEKGGESDLDEKAAGASARLNEWFIVKGAGKPEYISTASAGMWAIQCIATDKSGRQWIEEATRPTKAKASTLAAYKICLQMGDLMKR</sequence>
<evidence type="ECO:0000313" key="3">
    <source>
        <dbReference type="EMBL" id="KAK8843457.1"/>
    </source>
</evidence>
<dbReference type="SMART" id="SM00535">
    <property type="entry name" value="RIBOc"/>
    <property type="match status" value="1"/>
</dbReference>
<dbReference type="Proteomes" id="UP001388673">
    <property type="component" value="Unassembled WGS sequence"/>
</dbReference>
<accession>A0AAW0YSH7</accession>
<dbReference type="GO" id="GO:0004525">
    <property type="term" value="F:ribonuclease III activity"/>
    <property type="evidence" value="ECO:0007669"/>
    <property type="project" value="InterPro"/>
</dbReference>
<dbReference type="SUPFAM" id="SSF69065">
    <property type="entry name" value="RNase III domain-like"/>
    <property type="match status" value="1"/>
</dbReference>
<dbReference type="CDD" id="cd00593">
    <property type="entry name" value="RIBOc"/>
    <property type="match status" value="1"/>
</dbReference>
<dbReference type="Pfam" id="PF00636">
    <property type="entry name" value="Ribonuclease_3"/>
    <property type="match status" value="1"/>
</dbReference>
<reference evidence="3 4" key="1">
    <citation type="journal article" date="2024" name="bioRxiv">
        <title>Comparative genomics of Cryptococcus and Kwoniella reveals pathogenesis evolution and contrasting karyotype dynamics via intercentromeric recombination or chromosome fusion.</title>
        <authorList>
            <person name="Coelho M.A."/>
            <person name="David-Palma M."/>
            <person name="Shea T."/>
            <person name="Bowers K."/>
            <person name="McGinley-Smith S."/>
            <person name="Mohammad A.W."/>
            <person name="Gnirke A."/>
            <person name="Yurkov A.M."/>
            <person name="Nowrousian M."/>
            <person name="Sun S."/>
            <person name="Cuomo C.A."/>
            <person name="Heitman J."/>
        </authorList>
    </citation>
    <scope>NUCLEOTIDE SEQUENCE [LARGE SCALE GENOMIC DNA]</scope>
    <source>
        <strain evidence="3 4">CBS 13917</strain>
    </source>
</reference>
<feature type="region of interest" description="Disordered" evidence="1">
    <location>
        <begin position="43"/>
        <end position="64"/>
    </location>
</feature>
<gene>
    <name evidence="3" type="ORF">IAR55_007114</name>
</gene>
<name>A0AAW0YSH7_9TREE</name>
<dbReference type="AlphaFoldDB" id="A0AAW0YSH7"/>
<organism evidence="3 4">
    <name type="scientific">Kwoniella newhampshirensis</name>
    <dbReference type="NCBI Taxonomy" id="1651941"/>
    <lineage>
        <taxon>Eukaryota</taxon>
        <taxon>Fungi</taxon>
        <taxon>Dikarya</taxon>
        <taxon>Basidiomycota</taxon>
        <taxon>Agaricomycotina</taxon>
        <taxon>Tremellomycetes</taxon>
        <taxon>Tremellales</taxon>
        <taxon>Cryptococcaceae</taxon>
        <taxon>Kwoniella</taxon>
    </lineage>
</organism>
<protein>
    <recommendedName>
        <fullName evidence="2">RNase III domain-containing protein</fullName>
    </recommendedName>
</protein>
<dbReference type="GO" id="GO:0006396">
    <property type="term" value="P:RNA processing"/>
    <property type="evidence" value="ECO:0007669"/>
    <property type="project" value="InterPro"/>
</dbReference>
<dbReference type="PROSITE" id="PS50142">
    <property type="entry name" value="RNASE_3_2"/>
    <property type="match status" value="1"/>
</dbReference>
<proteinExistence type="predicted"/>
<evidence type="ECO:0000259" key="2">
    <source>
        <dbReference type="PROSITE" id="PS50142"/>
    </source>
</evidence>
<keyword evidence="4" id="KW-1185">Reference proteome</keyword>
<feature type="domain" description="RNase III" evidence="2">
    <location>
        <begin position="16"/>
        <end position="155"/>
    </location>
</feature>